<name>A0ABR6YA44_9BURK</name>
<evidence type="ECO:0000313" key="2">
    <source>
        <dbReference type="EMBL" id="MBC3873458.1"/>
    </source>
</evidence>
<proteinExistence type="predicted"/>
<accession>A0ABR6YA44</accession>
<feature type="chain" id="PRO_5046697911" evidence="1">
    <location>
        <begin position="25"/>
        <end position="266"/>
    </location>
</feature>
<sequence>MLRVRFLAYLLMPLALCSACPALAHETPPAATTLTVYVQEALDEKGQVQVIAPGLVKFFQFFERETGLKIVPVSMPWNRAKLMTQEGKGLIWGFSKSPERLARFDFSETVLRSRIWAIAYGEPQQRLRNVADLQGKTLSVERGVSHGMEFELAKNKVFKVDEDTAQSSARFRKLLAKRSDVLLWGLVQFDRQDLLLDYLHKIYLPSLRDPELLGKKFYVSSVPLFYDSIHFAAARGHFGKEMQKIDVAIRRGMKSGELIRLVHALD</sequence>
<keyword evidence="1" id="KW-0732">Signal</keyword>
<comment type="caution">
    <text evidence="2">The sequence shown here is derived from an EMBL/GenBank/DDBJ whole genome shotgun (WGS) entry which is preliminary data.</text>
</comment>
<reference evidence="2 3" key="1">
    <citation type="submission" date="2020-08" db="EMBL/GenBank/DDBJ databases">
        <title>Novel species isolated from subtropical streams in China.</title>
        <authorList>
            <person name="Lu H."/>
        </authorList>
    </citation>
    <scope>NUCLEOTIDE SEQUENCE [LARGE SCALE GENOMIC DNA]</scope>
    <source>
        <strain evidence="2 3">LX15W</strain>
    </source>
</reference>
<dbReference type="EMBL" id="JACOGA010000006">
    <property type="protein sequence ID" value="MBC3873458.1"/>
    <property type="molecule type" value="Genomic_DNA"/>
</dbReference>
<dbReference type="RefSeq" id="WP_186941498.1">
    <property type="nucleotide sequence ID" value="NZ_JACOGA010000006.1"/>
</dbReference>
<gene>
    <name evidence="2" type="ORF">H8K55_07665</name>
</gene>
<dbReference type="Gene3D" id="3.40.190.10">
    <property type="entry name" value="Periplasmic binding protein-like II"/>
    <property type="match status" value="2"/>
</dbReference>
<dbReference type="SUPFAM" id="SSF53850">
    <property type="entry name" value="Periplasmic binding protein-like II"/>
    <property type="match status" value="1"/>
</dbReference>
<protein>
    <submittedName>
        <fullName evidence="2">Transporter substrate-binding domain-containing protein</fullName>
    </submittedName>
</protein>
<feature type="signal peptide" evidence="1">
    <location>
        <begin position="1"/>
        <end position="24"/>
    </location>
</feature>
<dbReference type="Proteomes" id="UP000624279">
    <property type="component" value="Unassembled WGS sequence"/>
</dbReference>
<keyword evidence="3" id="KW-1185">Reference proteome</keyword>
<evidence type="ECO:0000313" key="3">
    <source>
        <dbReference type="Proteomes" id="UP000624279"/>
    </source>
</evidence>
<organism evidence="2 3">
    <name type="scientific">Undibacterium flavidum</name>
    <dbReference type="NCBI Taxonomy" id="2762297"/>
    <lineage>
        <taxon>Bacteria</taxon>
        <taxon>Pseudomonadati</taxon>
        <taxon>Pseudomonadota</taxon>
        <taxon>Betaproteobacteria</taxon>
        <taxon>Burkholderiales</taxon>
        <taxon>Oxalobacteraceae</taxon>
        <taxon>Undibacterium</taxon>
    </lineage>
</organism>
<evidence type="ECO:0000256" key="1">
    <source>
        <dbReference type="SAM" id="SignalP"/>
    </source>
</evidence>